<dbReference type="EMBL" id="FVZE01000001">
    <property type="protein sequence ID" value="SLJ91298.1"/>
    <property type="molecule type" value="Genomic_DNA"/>
</dbReference>
<dbReference type="NCBIfam" id="TIGR01460">
    <property type="entry name" value="HAD-SF-IIA"/>
    <property type="match status" value="1"/>
</dbReference>
<reference evidence="3" key="1">
    <citation type="submission" date="2017-02" db="EMBL/GenBank/DDBJ databases">
        <authorList>
            <person name="Varghese N."/>
            <person name="Submissions S."/>
        </authorList>
    </citation>
    <scope>NUCLEOTIDE SEQUENCE [LARGE SCALE GENOMIC DNA]</scope>
    <source>
        <strain evidence="3">SM117</strain>
    </source>
</reference>
<dbReference type="GO" id="GO:0005737">
    <property type="term" value="C:cytoplasm"/>
    <property type="evidence" value="ECO:0007669"/>
    <property type="project" value="TreeGrafter"/>
</dbReference>
<organism evidence="2 3">
    <name type="scientific">Novosphingobium mathurense</name>
    <dbReference type="NCBI Taxonomy" id="428990"/>
    <lineage>
        <taxon>Bacteria</taxon>
        <taxon>Pseudomonadati</taxon>
        <taxon>Pseudomonadota</taxon>
        <taxon>Alphaproteobacteria</taxon>
        <taxon>Sphingomonadales</taxon>
        <taxon>Sphingomonadaceae</taxon>
        <taxon>Novosphingobium</taxon>
    </lineage>
</organism>
<dbReference type="STRING" id="428990.SAMN06295987_1011356"/>
<feature type="region of interest" description="Disordered" evidence="1">
    <location>
        <begin position="254"/>
        <end position="289"/>
    </location>
</feature>
<dbReference type="InterPro" id="IPR006357">
    <property type="entry name" value="HAD-SF_hydro_IIA"/>
</dbReference>
<evidence type="ECO:0000313" key="2">
    <source>
        <dbReference type="EMBL" id="SLJ91298.1"/>
    </source>
</evidence>
<dbReference type="Pfam" id="PF13344">
    <property type="entry name" value="Hydrolase_6"/>
    <property type="match status" value="1"/>
</dbReference>
<dbReference type="Proteomes" id="UP000190989">
    <property type="component" value="Unassembled WGS sequence"/>
</dbReference>
<protein>
    <submittedName>
        <fullName evidence="2">4-nitrophenyl phosphatase</fullName>
    </submittedName>
</protein>
<sequence>MDLDATASIVEEADALLVDWDGCVMQGGRLIEGADRFLRRFRDKIQIVSNNSTDLPDAFAERLAREGVPIDTARVHLAGHLAVWHVVLHHPGARIFMLATPELRGHARTCGLTLAKGQEDADTVLLLRDVGLTYDKLGRAINLVRAGARLIVANPDLTHPGDDGAVIPETGALLAAIAACAPAAEPLIIGKPSAALFEQALRRAGIEPASAVMIGDNPLTDIAGAEALGLKAVLIDPARGVTLGALADRLERRDAGAPRGARSVSVPERRRCAAAPRPSGRAVPAPGSR</sequence>
<feature type="compositionally biased region" description="Low complexity" evidence="1">
    <location>
        <begin position="273"/>
        <end position="282"/>
    </location>
</feature>
<dbReference type="InterPro" id="IPR036412">
    <property type="entry name" value="HAD-like_sf"/>
</dbReference>
<proteinExistence type="predicted"/>
<name>A0A1U6H6A6_9SPHN</name>
<evidence type="ECO:0000313" key="3">
    <source>
        <dbReference type="Proteomes" id="UP000190989"/>
    </source>
</evidence>
<gene>
    <name evidence="2" type="ORF">SAMN06295987_1011356</name>
</gene>
<keyword evidence="3" id="KW-1185">Reference proteome</keyword>
<dbReference type="Pfam" id="PF13242">
    <property type="entry name" value="Hydrolase_like"/>
    <property type="match status" value="1"/>
</dbReference>
<dbReference type="GO" id="GO:0016791">
    <property type="term" value="F:phosphatase activity"/>
    <property type="evidence" value="ECO:0007669"/>
    <property type="project" value="TreeGrafter"/>
</dbReference>
<dbReference type="Gene3D" id="3.40.50.1000">
    <property type="entry name" value="HAD superfamily/HAD-like"/>
    <property type="match status" value="2"/>
</dbReference>
<accession>A0A1U6H6A6</accession>
<dbReference type="RefSeq" id="WP_079729803.1">
    <property type="nucleotide sequence ID" value="NZ_FVZE01000001.1"/>
</dbReference>
<dbReference type="PANTHER" id="PTHR19288">
    <property type="entry name" value="4-NITROPHENYLPHOSPHATASE-RELATED"/>
    <property type="match status" value="1"/>
</dbReference>
<dbReference type="InterPro" id="IPR023214">
    <property type="entry name" value="HAD_sf"/>
</dbReference>
<dbReference type="SUPFAM" id="SSF56784">
    <property type="entry name" value="HAD-like"/>
    <property type="match status" value="1"/>
</dbReference>
<evidence type="ECO:0000256" key="1">
    <source>
        <dbReference type="SAM" id="MobiDB-lite"/>
    </source>
</evidence>
<dbReference type="PANTHER" id="PTHR19288:SF46">
    <property type="entry name" value="HALOACID DEHALOGENASE-LIKE HYDROLASE DOMAIN-CONTAINING PROTEIN 2"/>
    <property type="match status" value="1"/>
</dbReference>
<dbReference type="AlphaFoldDB" id="A0A1U6H6A6"/>